<sequence>MASSTMRNGCLIILALLLAMPLSADEFEDFAKSEMGSFTQFRDERDAEFVSFLKAQWAEFDASRGVVRDSVPKPSAMPVAKPPEPVPAEEEGVETPPEPATPVGEIVLPALPPSLPPEPEVVPDGEGVSPEPIEPPVAVEPAPLPEVPPVPEEPSPFDDPSGMETEMVPVGLSIAFFGANHLFHGEFSFPHTPLAKPLKPAIASYWEAMSQSSKFEAFLSQAREKSESLGLNDWGYHNFLFTCGMAVHDGDRNLANLFTWFMSVKSGYDARVGYSDNRVYLLLPSRNTLYSVSYLTLQGTRYYAMTFDGSREKLGRLYTYKGKYPQSERLMDYRILKVPALGPEITEKELSFEYGGVPQALKVSYNKSLVDYYRYYPQTNIKIYFDALASDELNYSMVKELKDRLEGKSEKEAVDYLLGFSQKAFAYKTDDDQLGREKYMLPEETLWYPYSDCEDRSFLFAYLVRRVLKLDVVGLNYPGHVATAVRFSDNVAGDYVVMNNRKYIVCDPTYINASAGMAMPKYKRRSPNVVKIRNWQ</sequence>
<protein>
    <recommendedName>
        <fullName evidence="5">Transglutaminase-like superfamily protein</fullName>
    </recommendedName>
</protein>
<evidence type="ECO:0000313" key="3">
    <source>
        <dbReference type="EMBL" id="SCY13536.1"/>
    </source>
</evidence>
<evidence type="ECO:0000256" key="1">
    <source>
        <dbReference type="SAM" id="MobiDB-lite"/>
    </source>
</evidence>
<feature type="signal peptide" evidence="2">
    <location>
        <begin position="1"/>
        <end position="24"/>
    </location>
</feature>
<dbReference type="Gene3D" id="3.10.620.30">
    <property type="match status" value="1"/>
</dbReference>
<dbReference type="RefSeq" id="WP_139163897.1">
    <property type="nucleotide sequence ID" value="NZ_FMUX01000004.1"/>
</dbReference>
<evidence type="ECO:0000256" key="2">
    <source>
        <dbReference type="SAM" id="SignalP"/>
    </source>
</evidence>
<keyword evidence="4" id="KW-1185">Reference proteome</keyword>
<feature type="region of interest" description="Disordered" evidence="1">
    <location>
        <begin position="71"/>
        <end position="158"/>
    </location>
</feature>
<keyword evidence="2" id="KW-0732">Signal</keyword>
<proteinExistence type="predicted"/>
<dbReference type="OrthoDB" id="9816224at2"/>
<reference evidence="3 4" key="1">
    <citation type="submission" date="2016-10" db="EMBL/GenBank/DDBJ databases">
        <authorList>
            <person name="de Groot N.N."/>
        </authorList>
    </citation>
    <scope>NUCLEOTIDE SEQUENCE [LARGE SCALE GENOMIC DNA]</scope>
    <source>
        <strain evidence="3 4">AA1</strain>
    </source>
</reference>
<feature type="chain" id="PRO_5011625784" description="Transglutaminase-like superfamily protein" evidence="2">
    <location>
        <begin position="25"/>
        <end position="536"/>
    </location>
</feature>
<feature type="compositionally biased region" description="Low complexity" evidence="1">
    <location>
        <begin position="122"/>
        <end position="141"/>
    </location>
</feature>
<feature type="compositionally biased region" description="Pro residues" evidence="1">
    <location>
        <begin position="110"/>
        <end position="120"/>
    </location>
</feature>
<dbReference type="Proteomes" id="UP000198870">
    <property type="component" value="Unassembled WGS sequence"/>
</dbReference>
<accession>A0A1G5DFX9</accession>
<organism evidence="3 4">
    <name type="scientific">Desulfoluna spongiiphila</name>
    <dbReference type="NCBI Taxonomy" id="419481"/>
    <lineage>
        <taxon>Bacteria</taxon>
        <taxon>Pseudomonadati</taxon>
        <taxon>Thermodesulfobacteriota</taxon>
        <taxon>Desulfobacteria</taxon>
        <taxon>Desulfobacterales</taxon>
        <taxon>Desulfolunaceae</taxon>
        <taxon>Desulfoluna</taxon>
    </lineage>
</organism>
<evidence type="ECO:0000313" key="4">
    <source>
        <dbReference type="Proteomes" id="UP000198870"/>
    </source>
</evidence>
<name>A0A1G5DFX9_9BACT</name>
<dbReference type="EMBL" id="FMUX01000004">
    <property type="protein sequence ID" value="SCY13536.1"/>
    <property type="molecule type" value="Genomic_DNA"/>
</dbReference>
<dbReference type="AlphaFoldDB" id="A0A1G5DFX9"/>
<feature type="compositionally biased region" description="Pro residues" evidence="1">
    <location>
        <begin position="142"/>
        <end position="154"/>
    </location>
</feature>
<gene>
    <name evidence="3" type="ORF">SAMN05216233_104165</name>
</gene>
<evidence type="ECO:0008006" key="5">
    <source>
        <dbReference type="Google" id="ProtNLM"/>
    </source>
</evidence>
<dbReference type="STRING" id="419481.SAMN05216233_104165"/>